<dbReference type="Proteomes" id="UP000319728">
    <property type="component" value="Unassembled WGS sequence"/>
</dbReference>
<dbReference type="RefSeq" id="WP_145817382.1">
    <property type="nucleotide sequence ID" value="NZ_AP023438.1"/>
</dbReference>
<keyword evidence="2" id="KW-1185">Reference proteome</keyword>
<sequence>MNRRNDSAAAFEAVLRDGWSSACQLYEHLSRGGQLVALPPTGLRLGHDETIFSDTVLGYARFYGTVVQYRESSHLWFGSTGFVLAGMAGDAISNASARSRAQAMAAAQWRDQAQVRMILTNQRLLGDYQGNLLSFWHNGVVEFTADLTQWSFILRYEEGNPLMLHGPAAPWYAVAVAWLVFGPQFMHLPALAPISAAVAQRSSAITGEVVPERP</sequence>
<name>A0A562WEY5_9ACTN</name>
<accession>A0A562WEY5</accession>
<organism evidence="1 2">
    <name type="scientific">Micromonospora sagamiensis</name>
    <dbReference type="NCBI Taxonomy" id="47875"/>
    <lineage>
        <taxon>Bacteria</taxon>
        <taxon>Bacillati</taxon>
        <taxon>Actinomycetota</taxon>
        <taxon>Actinomycetes</taxon>
        <taxon>Micromonosporales</taxon>
        <taxon>Micromonosporaceae</taxon>
        <taxon>Micromonospora</taxon>
    </lineage>
</organism>
<protein>
    <submittedName>
        <fullName evidence="1">Uncharacterized protein</fullName>
    </submittedName>
</protein>
<proteinExistence type="predicted"/>
<evidence type="ECO:0000313" key="1">
    <source>
        <dbReference type="EMBL" id="TWJ28833.1"/>
    </source>
</evidence>
<evidence type="ECO:0000313" key="2">
    <source>
        <dbReference type="Proteomes" id="UP000319728"/>
    </source>
</evidence>
<comment type="caution">
    <text evidence="1">The sequence shown here is derived from an EMBL/GenBank/DDBJ whole genome shotgun (WGS) entry which is preliminary data.</text>
</comment>
<dbReference type="OrthoDB" id="3260856at2"/>
<dbReference type="AlphaFoldDB" id="A0A562WEY5"/>
<reference evidence="1 2" key="1">
    <citation type="submission" date="2019-07" db="EMBL/GenBank/DDBJ databases">
        <title>R&amp;d 2014.</title>
        <authorList>
            <person name="Klenk H.-P."/>
        </authorList>
    </citation>
    <scope>NUCLEOTIDE SEQUENCE [LARGE SCALE GENOMIC DNA]</scope>
    <source>
        <strain evidence="1 2">DSM 43912</strain>
    </source>
</reference>
<gene>
    <name evidence="1" type="ORF">JD81_02339</name>
</gene>
<dbReference type="EMBL" id="VLLP01000001">
    <property type="protein sequence ID" value="TWJ28833.1"/>
    <property type="molecule type" value="Genomic_DNA"/>
</dbReference>